<evidence type="ECO:0000313" key="2">
    <source>
        <dbReference type="EMBL" id="SMH27958.1"/>
    </source>
</evidence>
<dbReference type="Proteomes" id="UP000193435">
    <property type="component" value="Unassembled WGS sequence"/>
</dbReference>
<dbReference type="OrthoDB" id="1920380at2"/>
<dbReference type="AlphaFoldDB" id="A0A1X7MUF6"/>
<evidence type="ECO:0000313" key="3">
    <source>
        <dbReference type="Proteomes" id="UP000193435"/>
    </source>
</evidence>
<proteinExistence type="predicted"/>
<name>A0A1X7MUF6_9LACT</name>
<gene>
    <name evidence="2" type="ORF">SAMN04488700_0803</name>
</gene>
<dbReference type="STRING" id="1073423.SAMN04488700_0803"/>
<dbReference type="EMBL" id="FXBJ01000002">
    <property type="protein sequence ID" value="SMH27958.1"/>
    <property type="molecule type" value="Genomic_DNA"/>
</dbReference>
<evidence type="ECO:0000256" key="1">
    <source>
        <dbReference type="SAM" id="Phobius"/>
    </source>
</evidence>
<organism evidence="2 3">
    <name type="scientific">Carnobacterium iners</name>
    <dbReference type="NCBI Taxonomy" id="1073423"/>
    <lineage>
        <taxon>Bacteria</taxon>
        <taxon>Bacillati</taxon>
        <taxon>Bacillota</taxon>
        <taxon>Bacilli</taxon>
        <taxon>Lactobacillales</taxon>
        <taxon>Carnobacteriaceae</taxon>
        <taxon>Carnobacterium</taxon>
    </lineage>
</organism>
<accession>A0A1X7MUF6</accession>
<reference evidence="2 3" key="1">
    <citation type="submission" date="2017-04" db="EMBL/GenBank/DDBJ databases">
        <authorList>
            <person name="Afonso C.L."/>
            <person name="Miller P.J."/>
            <person name="Scott M.A."/>
            <person name="Spackman E."/>
            <person name="Goraichik I."/>
            <person name="Dimitrov K.M."/>
            <person name="Suarez D.L."/>
            <person name="Swayne D.E."/>
        </authorList>
    </citation>
    <scope>NUCLEOTIDE SEQUENCE [LARGE SCALE GENOMIC DNA]</scope>
    <source>
        <strain evidence="2 3">LMG26642</strain>
    </source>
</reference>
<keyword evidence="1" id="KW-0472">Membrane</keyword>
<feature type="transmembrane region" description="Helical" evidence="1">
    <location>
        <begin position="131"/>
        <end position="151"/>
    </location>
</feature>
<protein>
    <submittedName>
        <fullName evidence="2">Uncharacterized protein</fullName>
    </submittedName>
</protein>
<feature type="transmembrane region" description="Helical" evidence="1">
    <location>
        <begin position="102"/>
        <end position="125"/>
    </location>
</feature>
<keyword evidence="3" id="KW-1185">Reference proteome</keyword>
<keyword evidence="1" id="KW-0812">Transmembrane</keyword>
<sequence>MQQNEKFKDWLFRYQYIYRIRSTDKSKGRFLSALVTDISEMREDVQVVEYNRHKKYALRNVYVGNIEKADRIICTYYDTPPKSYGAYELFNLKEQKKRTLSFILVSSILMILLGIVGTLVYMQYATNAFDLTSFSTILIVLIYGIYFLLLGKVAKGLPSRKTLVRNTSSILALLEIISETKDEKTAFAFIDEGSFGEVGLEALSASHKEKATMFILDSIGSEAPLHISGNDFSKKKVAELKIDHPSSNQNFNYVFSARILEKESESNYYLEKSDLKRKTLNMQNLTKVVELFK</sequence>
<keyword evidence="1" id="KW-1133">Transmembrane helix</keyword>
<dbReference type="RefSeq" id="WP_085559048.1">
    <property type="nucleotide sequence ID" value="NZ_FOAH01000023.1"/>
</dbReference>